<dbReference type="PROSITE" id="PS52045">
    <property type="entry name" value="NEPROSIN_PEP_CD"/>
    <property type="match status" value="1"/>
</dbReference>
<organism evidence="3 4">
    <name type="scientific">Eutrema salsugineum</name>
    <name type="common">Saltwater cress</name>
    <name type="synonym">Sisymbrium salsugineum</name>
    <dbReference type="NCBI Taxonomy" id="72664"/>
    <lineage>
        <taxon>Eukaryota</taxon>
        <taxon>Viridiplantae</taxon>
        <taxon>Streptophyta</taxon>
        <taxon>Embryophyta</taxon>
        <taxon>Tracheophyta</taxon>
        <taxon>Spermatophyta</taxon>
        <taxon>Magnoliopsida</taxon>
        <taxon>eudicotyledons</taxon>
        <taxon>Gunneridae</taxon>
        <taxon>Pentapetalae</taxon>
        <taxon>rosids</taxon>
        <taxon>malvids</taxon>
        <taxon>Brassicales</taxon>
        <taxon>Brassicaceae</taxon>
        <taxon>Eutremeae</taxon>
        <taxon>Eutrema</taxon>
    </lineage>
</organism>
<dbReference type="InterPro" id="IPR025521">
    <property type="entry name" value="Neprosin_propep"/>
</dbReference>
<dbReference type="OMA" id="PIRRIMK"/>
<accession>V4KI75</accession>
<dbReference type="EMBL" id="KI517809">
    <property type="protein sequence ID" value="ESQ30914.1"/>
    <property type="molecule type" value="Genomic_DNA"/>
</dbReference>
<feature type="signal peptide" evidence="1">
    <location>
        <begin position="1"/>
        <end position="18"/>
    </location>
</feature>
<dbReference type="Gene3D" id="3.90.1320.10">
    <property type="entry name" value="Outer-capsid protein sigma 3, large lobe"/>
    <property type="match status" value="1"/>
</dbReference>
<dbReference type="AlphaFoldDB" id="V4KI75"/>
<evidence type="ECO:0000313" key="3">
    <source>
        <dbReference type="EMBL" id="ESQ30914.1"/>
    </source>
</evidence>
<keyword evidence="4" id="KW-1185">Reference proteome</keyword>
<dbReference type="PANTHER" id="PTHR31589:SF198">
    <property type="entry name" value="NEP-INTERACTING PROTEIN 1"/>
    <property type="match status" value="1"/>
</dbReference>
<proteinExistence type="predicted"/>
<sequence length="393" mass="45432">MVASFVLSILNIAAIVTGEEFSNIHDTEIDRFLKKINKPALKSIKSPNGDIICVHMKNHPIYDHPLFKNHTIQLERWNNESSKALKKSIVTQMWTIYGECPNNSIPIRRTKKEDILRTGSLEKYLKKYPNNILRLNQANPIDNYTHEYAILRLNGNFHGAQAVINVWKPYLQTPREFSLTQTWLLAGPYGETNTIEFGWQAYPQRYGDDNPRLFIYWTADMYNQTGCYNLECPGFVPVNRAFALGEPVTPVSTMNGQQYHIPMAVWKDPRSGNWWLKVDNHIFVGYWPSTLFNHLRNGVTEIQWGGEIINLKENSQHTTTTMGSGHFAREGYGRASYFRNLQIFDENGIWKPINGGYPHMTNKNCYDIKTGYEKIIWGNYFYYGGPGRNQLCI</sequence>
<dbReference type="InterPro" id="IPR053168">
    <property type="entry name" value="Glutamic_endopeptidase"/>
</dbReference>
<evidence type="ECO:0000259" key="2">
    <source>
        <dbReference type="PROSITE" id="PS52045"/>
    </source>
</evidence>
<evidence type="ECO:0000256" key="1">
    <source>
        <dbReference type="SAM" id="SignalP"/>
    </source>
</evidence>
<protein>
    <recommendedName>
        <fullName evidence="2">Neprosin PEP catalytic domain-containing protein</fullName>
    </recommendedName>
</protein>
<reference evidence="3 4" key="1">
    <citation type="journal article" date="2013" name="Front. Plant Sci.">
        <title>The Reference Genome of the Halophytic Plant Eutrema salsugineum.</title>
        <authorList>
            <person name="Yang R."/>
            <person name="Jarvis D.E."/>
            <person name="Chen H."/>
            <person name="Beilstein M.A."/>
            <person name="Grimwood J."/>
            <person name="Jenkins J."/>
            <person name="Shu S."/>
            <person name="Prochnik S."/>
            <person name="Xin M."/>
            <person name="Ma C."/>
            <person name="Schmutz J."/>
            <person name="Wing R.A."/>
            <person name="Mitchell-Olds T."/>
            <person name="Schumaker K.S."/>
            <person name="Wang X."/>
        </authorList>
    </citation>
    <scope>NUCLEOTIDE SEQUENCE [LARGE SCALE GENOMIC DNA]</scope>
</reference>
<dbReference type="InterPro" id="IPR004314">
    <property type="entry name" value="Neprosin"/>
</dbReference>
<feature type="domain" description="Neprosin PEP catalytic" evidence="2">
    <location>
        <begin position="138"/>
        <end position="393"/>
    </location>
</feature>
<evidence type="ECO:0000313" key="4">
    <source>
        <dbReference type="Proteomes" id="UP000030689"/>
    </source>
</evidence>
<dbReference type="Pfam" id="PF14365">
    <property type="entry name" value="Neprosin_AP"/>
    <property type="match status" value="1"/>
</dbReference>
<name>V4KI75_EUTSA</name>
<dbReference type="STRING" id="72664.V4KI75"/>
<dbReference type="Pfam" id="PF03080">
    <property type="entry name" value="Neprosin"/>
    <property type="match status" value="1"/>
</dbReference>
<dbReference type="eggNOG" id="ENOG502QVB2">
    <property type="taxonomic scope" value="Eukaryota"/>
</dbReference>
<gene>
    <name evidence="3" type="ORF">EUTSA_v10011557mg</name>
</gene>
<dbReference type="Gramene" id="ESQ30914">
    <property type="protein sequence ID" value="ESQ30914"/>
    <property type="gene ID" value="EUTSA_v10011557mg"/>
</dbReference>
<keyword evidence="1" id="KW-0732">Signal</keyword>
<feature type="chain" id="PRO_5004719782" description="Neprosin PEP catalytic domain-containing protein" evidence="1">
    <location>
        <begin position="19"/>
        <end position="393"/>
    </location>
</feature>
<dbReference type="KEGG" id="eus:EUTSA_v10011557mg"/>
<dbReference type="Proteomes" id="UP000030689">
    <property type="component" value="Unassembled WGS sequence"/>
</dbReference>
<dbReference type="PANTHER" id="PTHR31589">
    <property type="entry name" value="PROTEIN, PUTATIVE (DUF239)-RELATED-RELATED"/>
    <property type="match status" value="1"/>
</dbReference>